<comment type="caution">
    <text evidence="6">The sequence shown here is derived from an EMBL/GenBank/DDBJ whole genome shotgun (WGS) entry which is preliminary data.</text>
</comment>
<keyword evidence="4 5" id="KW-0472">Membrane</keyword>
<feature type="transmembrane region" description="Helical" evidence="5">
    <location>
        <begin position="40"/>
        <end position="65"/>
    </location>
</feature>
<sequence length="144" mass="15007">CLLPDGKRPAHQSHVVILPADGGGGMAAISFVGALKIPGVVEFSLCLLFAKLVSYTFLFWLPLYITSVDHLDAQRAGELSTLFDVGGIFGESLLGTDALAVHLCPDGVPLARRPACRPNPSWPAARQRLCLGGGGAALRAGCPS</sequence>
<dbReference type="OrthoDB" id="3639251at2759"/>
<evidence type="ECO:0000256" key="2">
    <source>
        <dbReference type="ARBA" id="ARBA00022692"/>
    </source>
</evidence>
<feature type="non-terminal residue" evidence="6">
    <location>
        <position position="1"/>
    </location>
</feature>
<evidence type="ECO:0000256" key="3">
    <source>
        <dbReference type="ARBA" id="ARBA00022989"/>
    </source>
</evidence>
<dbReference type="GO" id="GO:0035435">
    <property type="term" value="P:phosphate ion transmembrane transport"/>
    <property type="evidence" value="ECO:0007669"/>
    <property type="project" value="TreeGrafter"/>
</dbReference>
<dbReference type="GO" id="GO:0005789">
    <property type="term" value="C:endoplasmic reticulum membrane"/>
    <property type="evidence" value="ECO:0007669"/>
    <property type="project" value="TreeGrafter"/>
</dbReference>
<evidence type="ECO:0000256" key="1">
    <source>
        <dbReference type="ARBA" id="ARBA00004141"/>
    </source>
</evidence>
<dbReference type="PANTHER" id="PTHR43184">
    <property type="entry name" value="MAJOR FACILITATOR SUPERFAMILY TRANSPORTER 16, ISOFORM B"/>
    <property type="match status" value="1"/>
</dbReference>
<dbReference type="Gene3D" id="1.20.1250.20">
    <property type="entry name" value="MFS general substrate transporter like domains"/>
    <property type="match status" value="1"/>
</dbReference>
<keyword evidence="7" id="KW-1185">Reference proteome</keyword>
<dbReference type="PANTHER" id="PTHR43184:SF11">
    <property type="entry name" value="GLUCOSE-6-PHOSPHATE EXCHANGER SLC37A1"/>
    <property type="match status" value="1"/>
</dbReference>
<protein>
    <submittedName>
        <fullName evidence="6">Glucose-6-phosphate exchanger SLC37A1</fullName>
    </submittedName>
</protein>
<evidence type="ECO:0000313" key="7">
    <source>
        <dbReference type="Proteomes" id="UP000700334"/>
    </source>
</evidence>
<dbReference type="InterPro" id="IPR036259">
    <property type="entry name" value="MFS_trans_sf"/>
</dbReference>
<gene>
    <name evidence="6" type="ORF">J0S82_019458</name>
</gene>
<comment type="subcellular location">
    <subcellularLocation>
        <location evidence="1">Membrane</location>
        <topology evidence="1">Multi-pass membrane protein</topology>
    </subcellularLocation>
</comment>
<keyword evidence="3 5" id="KW-1133">Transmembrane helix</keyword>
<accession>A0A8J5ZUS6</accession>
<organism evidence="6 7">
    <name type="scientific">Galemys pyrenaicus</name>
    <name type="common">Iberian desman</name>
    <name type="synonym">Pyrenean desman</name>
    <dbReference type="NCBI Taxonomy" id="202257"/>
    <lineage>
        <taxon>Eukaryota</taxon>
        <taxon>Metazoa</taxon>
        <taxon>Chordata</taxon>
        <taxon>Craniata</taxon>
        <taxon>Vertebrata</taxon>
        <taxon>Euteleostomi</taxon>
        <taxon>Mammalia</taxon>
        <taxon>Eutheria</taxon>
        <taxon>Laurasiatheria</taxon>
        <taxon>Eulipotyphla</taxon>
        <taxon>Talpidae</taxon>
        <taxon>Galemys</taxon>
    </lineage>
</organism>
<proteinExistence type="predicted"/>
<evidence type="ECO:0000256" key="5">
    <source>
        <dbReference type="SAM" id="Phobius"/>
    </source>
</evidence>
<evidence type="ECO:0000256" key="4">
    <source>
        <dbReference type="ARBA" id="ARBA00023136"/>
    </source>
</evidence>
<reference evidence="6" key="1">
    <citation type="journal article" date="2021" name="Evol. Appl.">
        <title>The genome of the Pyrenean desman and the effects of bottlenecks and inbreeding on the genomic landscape of an endangered species.</title>
        <authorList>
            <person name="Escoda L."/>
            <person name="Castresana J."/>
        </authorList>
    </citation>
    <scope>NUCLEOTIDE SEQUENCE</scope>
    <source>
        <strain evidence="6">IBE-C5619</strain>
    </source>
</reference>
<dbReference type="Proteomes" id="UP000700334">
    <property type="component" value="Unassembled WGS sequence"/>
</dbReference>
<dbReference type="EMBL" id="JAGFMF010012120">
    <property type="protein sequence ID" value="KAG8507167.1"/>
    <property type="molecule type" value="Genomic_DNA"/>
</dbReference>
<dbReference type="GO" id="GO:0061513">
    <property type="term" value="F:glucose 6-phosphate:phosphate antiporter activity"/>
    <property type="evidence" value="ECO:0007669"/>
    <property type="project" value="TreeGrafter"/>
</dbReference>
<evidence type="ECO:0000313" key="6">
    <source>
        <dbReference type="EMBL" id="KAG8507167.1"/>
    </source>
</evidence>
<dbReference type="SUPFAM" id="SSF103473">
    <property type="entry name" value="MFS general substrate transporter"/>
    <property type="match status" value="1"/>
</dbReference>
<keyword evidence="2 5" id="KW-0812">Transmembrane</keyword>
<name>A0A8J5ZUS6_GALPY</name>
<dbReference type="AlphaFoldDB" id="A0A8J5ZUS6"/>